<organism evidence="1 2">
    <name type="scientific">Leptospira weilii str. 2006001855</name>
    <dbReference type="NCBI Taxonomy" id="996804"/>
    <lineage>
        <taxon>Bacteria</taxon>
        <taxon>Pseudomonadati</taxon>
        <taxon>Spirochaetota</taxon>
        <taxon>Spirochaetia</taxon>
        <taxon>Leptospirales</taxon>
        <taxon>Leptospiraceae</taxon>
        <taxon>Leptospira</taxon>
    </lineage>
</organism>
<name>M6FUM9_9LEPT</name>
<evidence type="ECO:0000313" key="1">
    <source>
        <dbReference type="EMBL" id="EMM73779.1"/>
    </source>
</evidence>
<gene>
    <name evidence="1" type="ORF">LEP1GSC038_3447</name>
</gene>
<proteinExistence type="predicted"/>
<sequence length="63" mass="7033">MIEKNLPSLSTDFATLRERNRAYSPHPKIRENSGTTLPKLSKHLPMGWCLGRVVGTKFHGGLS</sequence>
<reference evidence="1 2" key="1">
    <citation type="submission" date="2013-01" db="EMBL/GenBank/DDBJ databases">
        <authorList>
            <person name="Harkins D.M."/>
            <person name="Durkin A.S."/>
            <person name="Brinkac L.M."/>
            <person name="Haft D.H."/>
            <person name="Selengut J.D."/>
            <person name="Sanka R."/>
            <person name="DePew J."/>
            <person name="Purushe J."/>
            <person name="Hospenthal D.R."/>
            <person name="Murray C.K."/>
            <person name="Pimentel G."/>
            <person name="Wasfy M."/>
            <person name="Vinetz J.M."/>
            <person name="Sutton G.G."/>
            <person name="Nierman W.C."/>
            <person name="Fouts D.E."/>
        </authorList>
    </citation>
    <scope>NUCLEOTIDE SEQUENCE [LARGE SCALE GENOMIC DNA]</scope>
    <source>
        <strain evidence="1 2">2006001855</strain>
    </source>
</reference>
<accession>M6FUM9</accession>
<evidence type="ECO:0000313" key="2">
    <source>
        <dbReference type="Proteomes" id="UP000012101"/>
    </source>
</evidence>
<dbReference type="EMBL" id="AFJM02000027">
    <property type="protein sequence ID" value="EMM73779.1"/>
    <property type="molecule type" value="Genomic_DNA"/>
</dbReference>
<comment type="caution">
    <text evidence="1">The sequence shown here is derived from an EMBL/GenBank/DDBJ whole genome shotgun (WGS) entry which is preliminary data.</text>
</comment>
<dbReference type="AlphaFoldDB" id="M6FUM9"/>
<dbReference type="Proteomes" id="UP000012101">
    <property type="component" value="Unassembled WGS sequence"/>
</dbReference>
<protein>
    <submittedName>
        <fullName evidence="1">Uncharacterized protein</fullName>
    </submittedName>
</protein>